<comment type="caution">
    <text evidence="2">The sequence shown here is derived from an EMBL/GenBank/DDBJ whole genome shotgun (WGS) entry which is preliminary data.</text>
</comment>
<name>A0A1Q9EHI4_SYMMI</name>
<dbReference type="OrthoDB" id="409955at2759"/>
<proteinExistence type="predicted"/>
<feature type="region of interest" description="Disordered" evidence="1">
    <location>
        <begin position="312"/>
        <end position="424"/>
    </location>
</feature>
<evidence type="ECO:0000256" key="1">
    <source>
        <dbReference type="SAM" id="MobiDB-lite"/>
    </source>
</evidence>
<feature type="region of interest" description="Disordered" evidence="1">
    <location>
        <begin position="98"/>
        <end position="150"/>
    </location>
</feature>
<organism evidence="2 3">
    <name type="scientific">Symbiodinium microadriaticum</name>
    <name type="common">Dinoflagellate</name>
    <name type="synonym">Zooxanthella microadriatica</name>
    <dbReference type="NCBI Taxonomy" id="2951"/>
    <lineage>
        <taxon>Eukaryota</taxon>
        <taxon>Sar</taxon>
        <taxon>Alveolata</taxon>
        <taxon>Dinophyceae</taxon>
        <taxon>Suessiales</taxon>
        <taxon>Symbiodiniaceae</taxon>
        <taxon>Symbiodinium</taxon>
    </lineage>
</organism>
<reference evidence="2 3" key="1">
    <citation type="submission" date="2016-02" db="EMBL/GenBank/DDBJ databases">
        <title>Genome analysis of coral dinoflagellate symbionts highlights evolutionary adaptations to a symbiotic lifestyle.</title>
        <authorList>
            <person name="Aranda M."/>
            <person name="Li Y."/>
            <person name="Liew Y.J."/>
            <person name="Baumgarten S."/>
            <person name="Simakov O."/>
            <person name="Wilson M."/>
            <person name="Piel J."/>
            <person name="Ashoor H."/>
            <person name="Bougouffa S."/>
            <person name="Bajic V.B."/>
            <person name="Ryu T."/>
            <person name="Ravasi T."/>
            <person name="Bayer T."/>
            <person name="Micklem G."/>
            <person name="Kim H."/>
            <person name="Bhak J."/>
            <person name="Lajeunesse T.C."/>
            <person name="Voolstra C.R."/>
        </authorList>
    </citation>
    <scope>NUCLEOTIDE SEQUENCE [LARGE SCALE GENOMIC DNA]</scope>
    <source>
        <strain evidence="2 3">CCMP2467</strain>
    </source>
</reference>
<gene>
    <name evidence="2" type="ORF">AK812_SmicGene9810</name>
</gene>
<sequence>MRWDLGSSVQSAGCDLQLQQDTGNEVCFFSAKGKVPRCLPRGQPTAFIFGGLPKPQDPPTMQMKGQDPEGKMKGQVHWQDQEGCYAGCASDSMAGGKAYGGITPQQPFKKKDEEIEVPDEDQPAPRPTRSSPNAPPPPPQRKHPQKVCDPYGRIRGALQGKFCQGADSCVTALPLDFGQQTNAPFCPGGNCSALAGHPWCVPTKYLELYNAPIEINCKSSGPGTRKDGHPSGCFWFVKALPGEDLQRLPGIVIDRNNPEKGSRWLKRYGRGLTSEEAERWVQRGWLVDPKSYPPDPNDADDPTSMTVEEHNADVARRRAEEKSHPPGAARPMPRRTPPVEMGEPPAKPVDFSANTAPTSSGIPHPKPRRGNKPNDNKQDSYENVEEGGAGRIGDEGDEEEMPLLAGLLGPPPHRQLGRTPARCRRSKRDAILEFLST</sequence>
<keyword evidence="3" id="KW-1185">Reference proteome</keyword>
<dbReference type="AlphaFoldDB" id="A0A1Q9EHI4"/>
<dbReference type="Proteomes" id="UP000186817">
    <property type="component" value="Unassembled WGS sequence"/>
</dbReference>
<evidence type="ECO:0000313" key="3">
    <source>
        <dbReference type="Proteomes" id="UP000186817"/>
    </source>
</evidence>
<protein>
    <submittedName>
        <fullName evidence="2">Uncharacterized protein</fullName>
    </submittedName>
</protein>
<feature type="region of interest" description="Disordered" evidence="1">
    <location>
        <begin position="50"/>
        <end position="72"/>
    </location>
</feature>
<evidence type="ECO:0000313" key="2">
    <source>
        <dbReference type="EMBL" id="OLQ06837.1"/>
    </source>
</evidence>
<feature type="compositionally biased region" description="Basic and acidic residues" evidence="1">
    <location>
        <begin position="312"/>
        <end position="324"/>
    </location>
</feature>
<accession>A0A1Q9EHI4</accession>
<dbReference type="EMBL" id="LSRX01000151">
    <property type="protein sequence ID" value="OLQ06837.1"/>
    <property type="molecule type" value="Genomic_DNA"/>
</dbReference>
<feature type="compositionally biased region" description="Polar residues" evidence="1">
    <location>
        <begin position="352"/>
        <end position="361"/>
    </location>
</feature>